<dbReference type="AlphaFoldDB" id="A0A1Q8QG99"/>
<evidence type="ECO:0000313" key="2">
    <source>
        <dbReference type="Proteomes" id="UP000186102"/>
    </source>
</evidence>
<proteinExistence type="predicted"/>
<dbReference type="InterPro" id="IPR010985">
    <property type="entry name" value="Ribbon_hlx_hlx"/>
</dbReference>
<dbReference type="InterPro" id="IPR008651">
    <property type="entry name" value="Uncharacterised_HicB"/>
</dbReference>
<dbReference type="STRING" id="1888891.DSOL_5026"/>
<dbReference type="SUPFAM" id="SSF47598">
    <property type="entry name" value="Ribbon-helix-helix"/>
    <property type="match status" value="1"/>
</dbReference>
<dbReference type="RefSeq" id="WP_075367268.1">
    <property type="nucleotide sequence ID" value="NZ_MLBF01000079.1"/>
</dbReference>
<dbReference type="OrthoDB" id="5419659at2"/>
<dbReference type="Gene3D" id="3.30.160.250">
    <property type="match status" value="1"/>
</dbReference>
<dbReference type="PANTHER" id="PTHR34504">
    <property type="entry name" value="ANTITOXIN HICB"/>
    <property type="match status" value="1"/>
</dbReference>
<evidence type="ECO:0008006" key="3">
    <source>
        <dbReference type="Google" id="ProtNLM"/>
    </source>
</evidence>
<organism evidence="1 2">
    <name type="scientific">Desulfosporosinus metallidurans</name>
    <dbReference type="NCBI Taxonomy" id="1888891"/>
    <lineage>
        <taxon>Bacteria</taxon>
        <taxon>Bacillati</taxon>
        <taxon>Bacillota</taxon>
        <taxon>Clostridia</taxon>
        <taxon>Eubacteriales</taxon>
        <taxon>Desulfitobacteriaceae</taxon>
        <taxon>Desulfosporosinus</taxon>
    </lineage>
</organism>
<dbReference type="GO" id="GO:0006355">
    <property type="term" value="P:regulation of DNA-templated transcription"/>
    <property type="evidence" value="ECO:0007669"/>
    <property type="project" value="InterPro"/>
</dbReference>
<evidence type="ECO:0000313" key="1">
    <source>
        <dbReference type="EMBL" id="OLN26366.1"/>
    </source>
</evidence>
<dbReference type="InterPro" id="IPR051404">
    <property type="entry name" value="TA_system_antitoxin"/>
</dbReference>
<dbReference type="SUPFAM" id="SSF143100">
    <property type="entry name" value="TTHA1013/TTHA0281-like"/>
    <property type="match status" value="1"/>
</dbReference>
<sequence>MTNKGIDYYLALPYKYALFPAEEGGYVIEIPDLPGCITQAETADEALAMIEDAKRGWIEIALEQGIEISEPAKDDYSGKFNVRVPKSLHRYLAELAKRENISLNQLILYHLSRSAGFKG</sequence>
<accession>A0A1Q8QG99</accession>
<dbReference type="Pfam" id="PF05534">
    <property type="entry name" value="HicB"/>
    <property type="match status" value="1"/>
</dbReference>
<gene>
    <name evidence="1" type="ORF">DSOL_5026</name>
</gene>
<keyword evidence="2" id="KW-1185">Reference proteome</keyword>
<dbReference type="Gene3D" id="1.10.1220.10">
    <property type="entry name" value="Met repressor-like"/>
    <property type="match status" value="1"/>
</dbReference>
<dbReference type="InterPro" id="IPR035069">
    <property type="entry name" value="TTHA1013/TTHA0281-like"/>
</dbReference>
<reference evidence="1 2" key="1">
    <citation type="submission" date="2016-09" db="EMBL/GenBank/DDBJ databases">
        <title>Complete genome of Desulfosporosinus sp. OL.</title>
        <authorList>
            <person name="Mardanov A."/>
            <person name="Beletsky A."/>
            <person name="Panova A."/>
            <person name="Karnachuk O."/>
            <person name="Ravin N."/>
        </authorList>
    </citation>
    <scope>NUCLEOTIDE SEQUENCE [LARGE SCALE GENOMIC DNA]</scope>
    <source>
        <strain evidence="1 2">OL</strain>
    </source>
</reference>
<dbReference type="PANTHER" id="PTHR34504:SF2">
    <property type="entry name" value="UPF0150 PROTEIN SSL0259"/>
    <property type="match status" value="1"/>
</dbReference>
<name>A0A1Q8QG99_9FIRM</name>
<comment type="caution">
    <text evidence="1">The sequence shown here is derived from an EMBL/GenBank/DDBJ whole genome shotgun (WGS) entry which is preliminary data.</text>
</comment>
<dbReference type="InterPro" id="IPR013321">
    <property type="entry name" value="Arc_rbn_hlx_hlx"/>
</dbReference>
<protein>
    <recommendedName>
        <fullName evidence="3">Antitoxin HicB</fullName>
    </recommendedName>
</protein>
<dbReference type="Proteomes" id="UP000186102">
    <property type="component" value="Unassembled WGS sequence"/>
</dbReference>
<dbReference type="EMBL" id="MLBF01000079">
    <property type="protein sequence ID" value="OLN26366.1"/>
    <property type="molecule type" value="Genomic_DNA"/>
</dbReference>